<reference evidence="1 2" key="1">
    <citation type="submission" date="2018-11" db="EMBL/GenBank/DDBJ databases">
        <authorList>
            <consortium name="Pathogen Informatics"/>
        </authorList>
    </citation>
    <scope>NUCLEOTIDE SEQUENCE [LARGE SCALE GENOMIC DNA]</scope>
</reference>
<evidence type="ECO:0000313" key="1">
    <source>
        <dbReference type="EMBL" id="VDK54845.1"/>
    </source>
</evidence>
<dbReference type="EMBL" id="UYRV01007656">
    <property type="protein sequence ID" value="VDK54845.1"/>
    <property type="molecule type" value="Genomic_DNA"/>
</dbReference>
<gene>
    <name evidence="1" type="ORF">CGOC_LOCUS3125</name>
</gene>
<dbReference type="OrthoDB" id="7426251at2759"/>
<evidence type="ECO:0000313" key="2">
    <source>
        <dbReference type="Proteomes" id="UP000271889"/>
    </source>
</evidence>
<accession>A0A3P6RLJ6</accession>
<dbReference type="Proteomes" id="UP000271889">
    <property type="component" value="Unassembled WGS sequence"/>
</dbReference>
<proteinExistence type="predicted"/>
<feature type="non-terminal residue" evidence="1">
    <location>
        <position position="574"/>
    </location>
</feature>
<sequence>GFDEKSEFDLEIVPYSETTRVTGFTDILLVLLDATTRSVANTWTVGPVDNNEVFPVILSGGQDAARDVTKRILLSLTGDMWNVLPEVDALHAPSEDEWYSAMKLLEKYVCVEDVVDTAVGVVSATSRRVLAPSMYIPHAADGQRGTRQGSWLMRANALTLGPDDVVTWYGEGDKSERVTNQEARYWTPMGIPGVHYMVTWNNKDGVIREEDYGKFPLGATVSEASAIARLWRAVEFVDGVNLPFEMTTQRSFELFVAANALMQAAVVTLIQMCLGIPMYTWGNYTSLNKRWCQWIKGFMALSTFDTITVPPPSRPMDRVKLFGSWIDYYSWDDDARRITVTDAHTLEDLLPVALLPAWLARWWMEKFEGLWAPGTTPAGRNIVVEDTVAGGHLEFMIEWDEYSQWMNVAEWTVELPMEKPPGRKPTWWSSAVYSTNARRKYPQECPKVYDRYAYDLSIVPHRLQFPHRVLPVSITAQMRHAPFEFIERGNYIIPFVRQAEFGEKQSIATNQLYKHSGDPKWTGELESRLPDPWYDWLVDAAATMLPFLATGNPWTGLVSGAAAGLHSFLQDRVL</sequence>
<keyword evidence="2" id="KW-1185">Reference proteome</keyword>
<protein>
    <submittedName>
        <fullName evidence="1">Uncharacterized protein</fullName>
    </submittedName>
</protein>
<name>A0A3P6RLJ6_CYLGO</name>
<feature type="non-terminal residue" evidence="1">
    <location>
        <position position="1"/>
    </location>
</feature>
<dbReference type="AlphaFoldDB" id="A0A3P6RLJ6"/>
<organism evidence="1 2">
    <name type="scientific">Cylicostephanus goldi</name>
    <name type="common">Nematode worm</name>
    <dbReference type="NCBI Taxonomy" id="71465"/>
    <lineage>
        <taxon>Eukaryota</taxon>
        <taxon>Metazoa</taxon>
        <taxon>Ecdysozoa</taxon>
        <taxon>Nematoda</taxon>
        <taxon>Chromadorea</taxon>
        <taxon>Rhabditida</taxon>
        <taxon>Rhabditina</taxon>
        <taxon>Rhabditomorpha</taxon>
        <taxon>Strongyloidea</taxon>
        <taxon>Strongylidae</taxon>
        <taxon>Cylicostephanus</taxon>
    </lineage>
</organism>